<evidence type="ECO:0000256" key="1">
    <source>
        <dbReference type="SAM" id="MobiDB-lite"/>
    </source>
</evidence>
<dbReference type="AlphaFoldDB" id="A0A7J0CX92"/>
<organism evidence="2 3">
    <name type="scientific">Streptomyces microflavus</name>
    <name type="common">Streptomyces lipmanii</name>
    <dbReference type="NCBI Taxonomy" id="1919"/>
    <lineage>
        <taxon>Bacteria</taxon>
        <taxon>Bacillati</taxon>
        <taxon>Actinomycetota</taxon>
        <taxon>Actinomycetes</taxon>
        <taxon>Kitasatosporales</taxon>
        <taxon>Streptomycetaceae</taxon>
        <taxon>Streptomyces</taxon>
    </lineage>
</organism>
<sequence length="107" mass="10615">MRDAVGADDLQAAGLAAEQVEGGAQGAYEQVALVAGQCLAALTCDVDVEPGVGDPDDDVVVQPQREAEGVETRAEIGAGCGDAHPDGGGSERGTGHRLDDSLQGGGD</sequence>
<dbReference type="Proteomes" id="UP000498740">
    <property type="component" value="Unassembled WGS sequence"/>
</dbReference>
<gene>
    <name evidence="2" type="ORF">Smic_57120</name>
</gene>
<comment type="caution">
    <text evidence="2">The sequence shown here is derived from an EMBL/GenBank/DDBJ whole genome shotgun (WGS) entry which is preliminary data.</text>
</comment>
<name>A0A7J0CX92_STRMI</name>
<protein>
    <submittedName>
        <fullName evidence="2">Uncharacterized protein</fullName>
    </submittedName>
</protein>
<dbReference type="EMBL" id="BLWD01000001">
    <property type="protein sequence ID" value="GFN07156.1"/>
    <property type="molecule type" value="Genomic_DNA"/>
</dbReference>
<feature type="region of interest" description="Disordered" evidence="1">
    <location>
        <begin position="66"/>
        <end position="107"/>
    </location>
</feature>
<evidence type="ECO:0000313" key="3">
    <source>
        <dbReference type="Proteomes" id="UP000498740"/>
    </source>
</evidence>
<accession>A0A7J0CX92</accession>
<proteinExistence type="predicted"/>
<reference evidence="2 3" key="1">
    <citation type="submission" date="2020-05" db="EMBL/GenBank/DDBJ databases">
        <title>Whole genome shotgun sequence of Streptomyces microflavus NBRC 13062.</title>
        <authorList>
            <person name="Komaki H."/>
            <person name="Tamura T."/>
        </authorList>
    </citation>
    <scope>NUCLEOTIDE SEQUENCE [LARGE SCALE GENOMIC DNA]</scope>
    <source>
        <strain evidence="2 3">NBRC 13062</strain>
    </source>
</reference>
<evidence type="ECO:0000313" key="2">
    <source>
        <dbReference type="EMBL" id="GFN07156.1"/>
    </source>
</evidence>